<organism evidence="1 2">
    <name type="scientific">Mesonia maritima</name>
    <dbReference type="NCBI Taxonomy" id="1793873"/>
    <lineage>
        <taxon>Bacteria</taxon>
        <taxon>Pseudomonadati</taxon>
        <taxon>Bacteroidota</taxon>
        <taxon>Flavobacteriia</taxon>
        <taxon>Flavobacteriales</taxon>
        <taxon>Flavobacteriaceae</taxon>
        <taxon>Mesonia</taxon>
    </lineage>
</organism>
<proteinExistence type="predicted"/>
<evidence type="ECO:0000313" key="2">
    <source>
        <dbReference type="Proteomes" id="UP001257659"/>
    </source>
</evidence>
<dbReference type="Pfam" id="PF14298">
    <property type="entry name" value="DUF4374"/>
    <property type="match status" value="1"/>
</dbReference>
<evidence type="ECO:0000313" key="1">
    <source>
        <dbReference type="EMBL" id="MDR6299557.1"/>
    </source>
</evidence>
<protein>
    <recommendedName>
        <fullName evidence="3">DUF4374 domain-containing protein</fullName>
    </recommendedName>
</protein>
<dbReference type="InterPro" id="IPR011048">
    <property type="entry name" value="Haem_d1_sf"/>
</dbReference>
<accession>A0ABU1K1T4</accession>
<dbReference type="InterPro" id="IPR025401">
    <property type="entry name" value="DUF4374"/>
</dbReference>
<evidence type="ECO:0008006" key="3">
    <source>
        <dbReference type="Google" id="ProtNLM"/>
    </source>
</evidence>
<dbReference type="Proteomes" id="UP001257659">
    <property type="component" value="Unassembled WGS sequence"/>
</dbReference>
<comment type="caution">
    <text evidence="1">The sequence shown here is derived from an EMBL/GenBank/DDBJ whole genome shotgun (WGS) entry which is preliminary data.</text>
</comment>
<keyword evidence="2" id="KW-1185">Reference proteome</keyword>
<dbReference type="EMBL" id="JAVDQA010000001">
    <property type="protein sequence ID" value="MDR6299557.1"/>
    <property type="molecule type" value="Genomic_DNA"/>
</dbReference>
<dbReference type="SUPFAM" id="SSF51004">
    <property type="entry name" value="C-terminal (heme d1) domain of cytochrome cd1-nitrite reductase"/>
    <property type="match status" value="1"/>
</dbReference>
<gene>
    <name evidence="1" type="ORF">GGR31_000173</name>
</gene>
<dbReference type="RefSeq" id="WP_309726349.1">
    <property type="nucleotide sequence ID" value="NZ_JAVDQA010000001.1"/>
</dbReference>
<name>A0ABU1K1T4_9FLAO</name>
<reference evidence="1 2" key="1">
    <citation type="submission" date="2023-07" db="EMBL/GenBank/DDBJ databases">
        <title>Genomic Encyclopedia of Type Strains, Phase IV (KMG-IV): sequencing the most valuable type-strain genomes for metagenomic binning, comparative biology and taxonomic classification.</title>
        <authorList>
            <person name="Goeker M."/>
        </authorList>
    </citation>
    <scope>NUCLEOTIDE SEQUENCE [LARGE SCALE GENOMIC DNA]</scope>
    <source>
        <strain evidence="1 2">DSM 102814</strain>
    </source>
</reference>
<sequence length="407" mass="44782">MAFLSFVGILSFTACSSDDDNTSDEPEVLEKIIAQDKPYVLSLSYQGSDDNYTYYTVPFENIMEGTLSAEGTGIEQPGYFDFTQIEETIYSIGGLDDVNVAGMRKRTIDDSDYLVKIGDVSFSQQLEDIIKADNNTLVSISMDNASDIITFRKFNKNSLNTTETKNVQVSEFTSLTGPSYSGMVVADGHLFLSYYISDPDSYATDYTDQAEVAVFSYPELEFQKVITDDRVGPIGGFLVKSGLIKDEDGNIYAISHSNPANGFSQSTKPSGILKINSGETDFDQDYFFDVESASGGGNVVRLKYLENGKAYAEINTAERSQQDRWMDGPSQSAVINLEAKTIQTIANIPEHLGLGRRLVALQEGNTIYTCIPITDDGNYIYKINTETLQAEKGAKVEANFTAGIFKL</sequence>